<protein>
    <submittedName>
        <fullName evidence="1">Uncharacterized protein</fullName>
    </submittedName>
</protein>
<accession>A0A285B1Z8</accession>
<reference evidence="2" key="1">
    <citation type="submission" date="2017-08" db="EMBL/GenBank/DDBJ databases">
        <authorList>
            <person name="Brisse S."/>
        </authorList>
    </citation>
    <scope>NUCLEOTIDE SEQUENCE [LARGE SCALE GENOMIC DNA]</scope>
    <source>
        <strain evidence="2">06D021</strain>
    </source>
</reference>
<gene>
    <name evidence="1" type="ORF">KOSB73_240146</name>
</gene>
<dbReference type="Proteomes" id="UP000220639">
    <property type="component" value="Unassembled WGS sequence"/>
</dbReference>
<organism evidence="1 2">
    <name type="scientific">Klebsiella grimontii</name>
    <dbReference type="NCBI Taxonomy" id="2058152"/>
    <lineage>
        <taxon>Bacteria</taxon>
        <taxon>Pseudomonadati</taxon>
        <taxon>Pseudomonadota</taxon>
        <taxon>Gammaproteobacteria</taxon>
        <taxon>Enterobacterales</taxon>
        <taxon>Enterobacteriaceae</taxon>
        <taxon>Klebsiella/Raoultella group</taxon>
        <taxon>Klebsiella</taxon>
    </lineage>
</organism>
<dbReference type="EMBL" id="FZTC01000017">
    <property type="protein sequence ID" value="SNU34979.1"/>
    <property type="molecule type" value="Genomic_DNA"/>
</dbReference>
<evidence type="ECO:0000313" key="1">
    <source>
        <dbReference type="EMBL" id="SNU34979.1"/>
    </source>
</evidence>
<dbReference type="AlphaFoldDB" id="A0A285B1Z8"/>
<evidence type="ECO:0000313" key="2">
    <source>
        <dbReference type="Proteomes" id="UP000220639"/>
    </source>
</evidence>
<name>A0A285B1Z8_9ENTR</name>
<sequence>MRDYLAALAPRGRRRGFFAVDIYPAAQLWLNGGLIDLRNKRHDSILALPAGAGGYPRPCLARQL</sequence>
<proteinExistence type="predicted"/>